<feature type="compositionally biased region" description="Basic and acidic residues" evidence="3">
    <location>
        <begin position="146"/>
        <end position="155"/>
    </location>
</feature>
<proteinExistence type="inferred from homology"/>
<dbReference type="VEuPathDB" id="VectorBase:AALB20_032082"/>
<dbReference type="Pfam" id="PF18016">
    <property type="entry name" value="SAM_3"/>
    <property type="match status" value="1"/>
</dbReference>
<dbReference type="GO" id="GO:0000978">
    <property type="term" value="F:RNA polymerase II cis-regulatory region sequence-specific DNA binding"/>
    <property type="evidence" value="ECO:0007669"/>
    <property type="project" value="TreeGrafter"/>
</dbReference>
<protein>
    <submittedName>
        <fullName evidence="4">Uncharacterized protein</fullName>
    </submittedName>
</protein>
<feature type="compositionally biased region" description="Low complexity" evidence="3">
    <location>
        <begin position="265"/>
        <end position="281"/>
    </location>
</feature>
<dbReference type="Gene3D" id="1.10.150.50">
    <property type="entry name" value="Transcription Factor, Ets-1"/>
    <property type="match status" value="1"/>
</dbReference>
<dbReference type="PANTHER" id="PTHR11037:SF21">
    <property type="entry name" value="GEMINI, ISOFORM C"/>
    <property type="match status" value="1"/>
</dbReference>
<dbReference type="InterPro" id="IPR040167">
    <property type="entry name" value="TF_CP2-like"/>
</dbReference>
<evidence type="ECO:0000313" key="4">
    <source>
        <dbReference type="EnsemblMetazoa" id="AALB004995-PA"/>
    </source>
</evidence>
<feature type="region of interest" description="Disordered" evidence="3">
    <location>
        <begin position="853"/>
        <end position="874"/>
    </location>
</feature>
<organism evidence="4 5">
    <name type="scientific">Anopheles albimanus</name>
    <name type="common">New world malaria mosquito</name>
    <dbReference type="NCBI Taxonomy" id="7167"/>
    <lineage>
        <taxon>Eukaryota</taxon>
        <taxon>Metazoa</taxon>
        <taxon>Ecdysozoa</taxon>
        <taxon>Arthropoda</taxon>
        <taxon>Hexapoda</taxon>
        <taxon>Insecta</taxon>
        <taxon>Pterygota</taxon>
        <taxon>Neoptera</taxon>
        <taxon>Endopterygota</taxon>
        <taxon>Diptera</taxon>
        <taxon>Nematocera</taxon>
        <taxon>Culicoidea</taxon>
        <taxon>Culicidae</taxon>
        <taxon>Anophelinae</taxon>
        <taxon>Anopheles</taxon>
    </lineage>
</organism>
<accession>A0A182FEQ4</accession>
<evidence type="ECO:0000313" key="5">
    <source>
        <dbReference type="Proteomes" id="UP000069272"/>
    </source>
</evidence>
<sequence>MESVLLILFKDDLVITVPSINTSYNLDNEDSYSGSPNNFQDYQNNFVDSPPDSKESWPVDYNKMHNIAVASTSGGNETASSPTTNAVVAVAAAAAAVVAAASSQQDGGGTGSYINSNATLPSRKRRMEWMSPQEEDTDGSDIKIANIDKERDARRKGSMRWADELDLDLSNELSSNGYISDSLLNFPVFKQELPSPPQKPQQPQQQHPQGQHQLHQQQHHQQALLQQQGNAAELSQHTGPSALQPSLPAGGSVNGSGVTVGNGGNAHQQQQVAQYQQQQGAQPSMNGGQALINNAAIGTGLSTLQTFLQSNRLDTDNNGGVLQMHQDGSAASTAIRSDRTHDDHNRFQYVLAAATSIATKNNEESLTYLNQGQSYEIKLKKLGDLSPFRGKILKSIIKICFHERRLQYMEREQMQLWQVSRPGERILDVDIPLSYGLLQVQPTSNNLLNTIEVFWDPMKEVGVYVKVNCISTEFTPKKHGGEKGVPFRIQVETFIDSINGASGGLTNATNSAANANGTTDDKDINRPLHAAACQIKVFKLKGADRKHKQDREKILKRPVTEQEKYQRSCDCTILTDITSDVVLAPLGGGFSPDHIKRNVSPLLAGPTSPGQFNKLENIMTSVLQCNGGTVGSSPTVKPVASAMPVVTAPVPTSTPVGISNVSSTNGLCKSLPEQSQTVASGVLSPQQATEMEDYVSCITRETSPAGVAQWLIVHRLSSYAKTFAQFSGSDILRMSKDDLCKICGLADGIRMFNILHSKAITPRLTIYVSFEANIYHAIYLHLNTVAELVQSLSKIPGLLEALNALNTLNSTTSDGATGGWTGNVCFVAVRPHGTSTSSGGSGVLKLVSQNSNGHLQRSTVPSPSSPISSSSSGLRPQLLINGPAGIQVLLTDDVLENVRDETLFQLELKPNGNILMKAVHNVAAPPTVTDGSIDDAIDGN</sequence>
<evidence type="ECO:0000256" key="3">
    <source>
        <dbReference type="SAM" id="MobiDB-lite"/>
    </source>
</evidence>
<dbReference type="AlphaFoldDB" id="A0A182FEQ4"/>
<dbReference type="GO" id="GO:0001228">
    <property type="term" value="F:DNA-binding transcription activator activity, RNA polymerase II-specific"/>
    <property type="evidence" value="ECO:0007669"/>
    <property type="project" value="TreeGrafter"/>
</dbReference>
<dbReference type="VEuPathDB" id="VectorBase:AALB004995"/>
<dbReference type="PANTHER" id="PTHR11037">
    <property type="entry name" value="TRANSCRIPTION FACTOR CP2"/>
    <property type="match status" value="1"/>
</dbReference>
<feature type="region of interest" description="Disordered" evidence="3">
    <location>
        <begin position="129"/>
        <end position="158"/>
    </location>
</feature>
<dbReference type="InterPro" id="IPR013761">
    <property type="entry name" value="SAM/pointed_sf"/>
</dbReference>
<feature type="compositionally biased region" description="Low complexity" evidence="3">
    <location>
        <begin position="201"/>
        <end position="228"/>
    </location>
</feature>
<evidence type="ECO:0000256" key="1">
    <source>
        <dbReference type="ARBA" id="ARBA00010852"/>
    </source>
</evidence>
<dbReference type="Pfam" id="PF04516">
    <property type="entry name" value="CP2"/>
    <property type="match status" value="2"/>
</dbReference>
<comment type="subcellular location">
    <subcellularLocation>
        <location evidence="2">Nucleus</location>
    </subcellularLocation>
</comment>
<feature type="compositionally biased region" description="Polar residues" evidence="3">
    <location>
        <begin position="229"/>
        <end position="244"/>
    </location>
</feature>
<feature type="region of interest" description="Disordered" evidence="3">
    <location>
        <begin position="190"/>
        <end position="281"/>
    </location>
</feature>
<evidence type="ECO:0000256" key="2">
    <source>
        <dbReference type="PROSITE-ProRule" id="PRU01313"/>
    </source>
</evidence>
<reference evidence="4 5" key="1">
    <citation type="journal article" date="2017" name="G3 (Bethesda)">
        <title>The Physical Genome Mapping of Anopheles albimanus Corrected Scaffold Misassemblies and Identified Interarm Rearrangements in Genus Anopheles.</title>
        <authorList>
            <person name="Artemov G.N."/>
            <person name="Peery A.N."/>
            <person name="Jiang X."/>
            <person name="Tu Z."/>
            <person name="Stegniy V.N."/>
            <person name="Sharakhova M.V."/>
            <person name="Sharakhov I.V."/>
        </authorList>
    </citation>
    <scope>NUCLEOTIDE SEQUENCE [LARGE SCALE GENOMIC DNA]</scope>
    <source>
        <strain evidence="4 5">ALBI9_A</strain>
    </source>
</reference>
<dbReference type="GO" id="GO:0005634">
    <property type="term" value="C:nucleus"/>
    <property type="evidence" value="ECO:0007669"/>
    <property type="project" value="UniProtKB-SubCell"/>
</dbReference>
<dbReference type="Proteomes" id="UP000069272">
    <property type="component" value="Chromosome 3L"/>
</dbReference>
<dbReference type="SUPFAM" id="SSF47769">
    <property type="entry name" value="SAM/Pointed domain"/>
    <property type="match status" value="1"/>
</dbReference>
<dbReference type="InterPro" id="IPR007604">
    <property type="entry name" value="CP2"/>
</dbReference>
<keyword evidence="2" id="KW-0238">DNA-binding</keyword>
<reference evidence="4" key="2">
    <citation type="submission" date="2022-08" db="UniProtKB">
        <authorList>
            <consortium name="EnsemblMetazoa"/>
        </authorList>
    </citation>
    <scope>IDENTIFICATION</scope>
    <source>
        <strain evidence="4">STECLA/ALBI9_A</strain>
    </source>
</reference>
<dbReference type="FunFam" id="1.10.150.50:FF:000073">
    <property type="entry name" value="Gemini, isoform C"/>
    <property type="match status" value="1"/>
</dbReference>
<feature type="compositionally biased region" description="Gly residues" evidence="3">
    <location>
        <begin position="252"/>
        <end position="264"/>
    </location>
</feature>
<dbReference type="PROSITE" id="PS51968">
    <property type="entry name" value="GRH_CP2_DB"/>
    <property type="match status" value="1"/>
</dbReference>
<dbReference type="EnsemblMetazoa" id="AALB004995-RA">
    <property type="protein sequence ID" value="AALB004995-PA"/>
    <property type="gene ID" value="AALB004995"/>
</dbReference>
<dbReference type="InterPro" id="IPR041418">
    <property type="entry name" value="SAM_3"/>
</dbReference>
<keyword evidence="5" id="KW-1185">Reference proteome</keyword>
<feature type="compositionally biased region" description="Low complexity" evidence="3">
    <location>
        <begin position="861"/>
        <end position="872"/>
    </location>
</feature>
<keyword evidence="2" id="KW-0539">Nucleus</keyword>
<dbReference type="CDD" id="cd09537">
    <property type="entry name" value="SAM_CP2-like"/>
    <property type="match status" value="1"/>
</dbReference>
<name>A0A182FEQ4_ANOAL</name>
<dbReference type="STRING" id="7167.A0A182FEQ4"/>
<comment type="similarity">
    <text evidence="1">Belongs to the grh/CP2 family. CP2 subfamily.</text>
</comment>